<accession>A0A6G1HF04</accession>
<sequence>MASIDTQQPERKANWWRSREPYKAVQARRVQNDGQAQRGTTPGCGQAQVQSTKNSAEDTRARRCDVTGAKSSPRNNRFSDAKLRYFHLPSQAQVLQSLPIYIINSESLHYVPSYTSTRPPMPAPTPKTVLGGEQRPHLRGVDQGPLSCSLEAS</sequence>
<evidence type="ECO:0000313" key="2">
    <source>
        <dbReference type="EMBL" id="KAF1991622.1"/>
    </source>
</evidence>
<dbReference type="EMBL" id="ML977139">
    <property type="protein sequence ID" value="KAF1991622.1"/>
    <property type="molecule type" value="Genomic_DNA"/>
</dbReference>
<name>A0A6G1HF04_9PEZI</name>
<evidence type="ECO:0000313" key="3">
    <source>
        <dbReference type="Proteomes" id="UP000800041"/>
    </source>
</evidence>
<proteinExistence type="predicted"/>
<dbReference type="Proteomes" id="UP000800041">
    <property type="component" value="Unassembled WGS sequence"/>
</dbReference>
<feature type="compositionally biased region" description="Basic and acidic residues" evidence="1">
    <location>
        <begin position="8"/>
        <end position="22"/>
    </location>
</feature>
<evidence type="ECO:0000256" key="1">
    <source>
        <dbReference type="SAM" id="MobiDB-lite"/>
    </source>
</evidence>
<protein>
    <submittedName>
        <fullName evidence="2">Uncharacterized protein</fullName>
    </submittedName>
</protein>
<dbReference type="AlphaFoldDB" id="A0A6G1HF04"/>
<gene>
    <name evidence="2" type="ORF">K402DRAFT_400338</name>
</gene>
<keyword evidence="3" id="KW-1185">Reference proteome</keyword>
<feature type="region of interest" description="Disordered" evidence="1">
    <location>
        <begin position="116"/>
        <end position="153"/>
    </location>
</feature>
<feature type="compositionally biased region" description="Basic and acidic residues" evidence="1">
    <location>
        <begin position="55"/>
        <end position="65"/>
    </location>
</feature>
<reference evidence="2" key="1">
    <citation type="journal article" date="2020" name="Stud. Mycol.">
        <title>101 Dothideomycetes genomes: a test case for predicting lifestyles and emergence of pathogens.</title>
        <authorList>
            <person name="Haridas S."/>
            <person name="Albert R."/>
            <person name="Binder M."/>
            <person name="Bloem J."/>
            <person name="Labutti K."/>
            <person name="Salamov A."/>
            <person name="Andreopoulos B."/>
            <person name="Baker S."/>
            <person name="Barry K."/>
            <person name="Bills G."/>
            <person name="Bluhm B."/>
            <person name="Cannon C."/>
            <person name="Castanera R."/>
            <person name="Culley D."/>
            <person name="Daum C."/>
            <person name="Ezra D."/>
            <person name="Gonzalez J."/>
            <person name="Henrissat B."/>
            <person name="Kuo A."/>
            <person name="Liang C."/>
            <person name="Lipzen A."/>
            <person name="Lutzoni F."/>
            <person name="Magnuson J."/>
            <person name="Mondo S."/>
            <person name="Nolan M."/>
            <person name="Ohm R."/>
            <person name="Pangilinan J."/>
            <person name="Park H.-J."/>
            <person name="Ramirez L."/>
            <person name="Alfaro M."/>
            <person name="Sun H."/>
            <person name="Tritt A."/>
            <person name="Yoshinaga Y."/>
            <person name="Zwiers L.-H."/>
            <person name="Turgeon B."/>
            <person name="Goodwin S."/>
            <person name="Spatafora J."/>
            <person name="Crous P."/>
            <person name="Grigoriev I."/>
        </authorList>
    </citation>
    <scope>NUCLEOTIDE SEQUENCE</scope>
    <source>
        <strain evidence="2">CBS 113979</strain>
    </source>
</reference>
<organism evidence="2 3">
    <name type="scientific">Aulographum hederae CBS 113979</name>
    <dbReference type="NCBI Taxonomy" id="1176131"/>
    <lineage>
        <taxon>Eukaryota</taxon>
        <taxon>Fungi</taxon>
        <taxon>Dikarya</taxon>
        <taxon>Ascomycota</taxon>
        <taxon>Pezizomycotina</taxon>
        <taxon>Dothideomycetes</taxon>
        <taxon>Pleosporomycetidae</taxon>
        <taxon>Aulographales</taxon>
        <taxon>Aulographaceae</taxon>
    </lineage>
</organism>
<feature type="region of interest" description="Disordered" evidence="1">
    <location>
        <begin position="1"/>
        <end position="79"/>
    </location>
</feature>